<dbReference type="Pfam" id="PF06532">
    <property type="entry name" value="NrsF"/>
    <property type="match status" value="1"/>
</dbReference>
<gene>
    <name evidence="2" type="ORF">BAU06_15825</name>
    <name evidence="3" type="ORF">BAU08_16055</name>
</gene>
<protein>
    <recommendedName>
        <fullName evidence="6">Anti-sigma F factor</fullName>
    </recommendedName>
</protein>
<name>A0A193FZP8_9BORD</name>
<evidence type="ECO:0008006" key="6">
    <source>
        <dbReference type="Google" id="ProtNLM"/>
    </source>
</evidence>
<feature type="transmembrane region" description="Helical" evidence="1">
    <location>
        <begin position="161"/>
        <end position="179"/>
    </location>
</feature>
<evidence type="ECO:0000313" key="2">
    <source>
        <dbReference type="EMBL" id="ANN67577.1"/>
    </source>
</evidence>
<accession>A0A193FZP8</accession>
<keyword evidence="1" id="KW-0812">Transmembrane</keyword>
<feature type="transmembrane region" description="Helical" evidence="1">
    <location>
        <begin position="59"/>
        <end position="79"/>
    </location>
</feature>
<evidence type="ECO:0000313" key="4">
    <source>
        <dbReference type="Proteomes" id="UP000091897"/>
    </source>
</evidence>
<feature type="transmembrane region" description="Helical" evidence="1">
    <location>
        <begin position="132"/>
        <end position="149"/>
    </location>
</feature>
<dbReference type="InterPro" id="IPR009495">
    <property type="entry name" value="NrsF"/>
</dbReference>
<evidence type="ECO:0000313" key="5">
    <source>
        <dbReference type="Proteomes" id="UP000092213"/>
    </source>
</evidence>
<keyword evidence="4" id="KW-1185">Reference proteome</keyword>
<feature type="transmembrane region" description="Helical" evidence="1">
    <location>
        <begin position="26"/>
        <end position="47"/>
    </location>
</feature>
<dbReference type="RefSeq" id="WP_066351591.1">
    <property type="nucleotide sequence ID" value="NZ_CBCSFJ010000001.1"/>
</dbReference>
<reference evidence="4 5" key="1">
    <citation type="submission" date="2016-06" db="EMBL/GenBank/DDBJ databases">
        <title>Complete genome sequences of Bordetella bronchialis and Bordetella flabilis.</title>
        <authorList>
            <person name="LiPuma J.J."/>
            <person name="Spilker T."/>
        </authorList>
    </citation>
    <scope>NUCLEOTIDE SEQUENCE [LARGE SCALE GENOMIC DNA]</scope>
    <source>
        <strain evidence="3 5">AU17976</strain>
        <strain evidence="2 4">AU3182</strain>
    </source>
</reference>
<dbReference type="KEGG" id="bbro:BAU06_15825"/>
<dbReference type="OrthoDB" id="6059252at2"/>
<dbReference type="EMBL" id="CP016171">
    <property type="protein sequence ID" value="ANN72666.1"/>
    <property type="molecule type" value="Genomic_DNA"/>
</dbReference>
<proteinExistence type="predicted"/>
<organism evidence="3 5">
    <name type="scientific">Bordetella bronchialis</name>
    <dbReference type="NCBI Taxonomy" id="463025"/>
    <lineage>
        <taxon>Bacteria</taxon>
        <taxon>Pseudomonadati</taxon>
        <taxon>Pseudomonadota</taxon>
        <taxon>Betaproteobacteria</taxon>
        <taxon>Burkholderiales</taxon>
        <taxon>Alcaligenaceae</taxon>
        <taxon>Bordetella</taxon>
    </lineage>
</organism>
<feature type="transmembrane region" description="Helical" evidence="1">
    <location>
        <begin position="91"/>
        <end position="112"/>
    </location>
</feature>
<dbReference type="Proteomes" id="UP000091897">
    <property type="component" value="Chromosome"/>
</dbReference>
<keyword evidence="1" id="KW-1133">Transmembrane helix</keyword>
<dbReference type="EMBL" id="CP016170">
    <property type="protein sequence ID" value="ANN67577.1"/>
    <property type="molecule type" value="Genomic_DNA"/>
</dbReference>
<sequence>MRTEDMISMLAANVAPVDRGILARRYGWALLLGGLGSVLLMSMIFGIRPDIRLMLVTPLFWAKVAFPSAMAAAALLAAARLSRPGMRVGRAWQLLAWPVALVWIAAAAMLGLAPSSERLPMILGSTWRTCPFNIGLLSVPTFIGVFWAMRGLAPTRLRTAGAIGGLLASATATVAYCLHCPEMGVPFWAVWYLLGMLIPTALGALLGPRLLRW</sequence>
<feature type="transmembrane region" description="Helical" evidence="1">
    <location>
        <begin position="185"/>
        <end position="207"/>
    </location>
</feature>
<keyword evidence="1" id="KW-0472">Membrane</keyword>
<dbReference type="STRING" id="463025.BAU08_16055"/>
<evidence type="ECO:0000256" key="1">
    <source>
        <dbReference type="SAM" id="Phobius"/>
    </source>
</evidence>
<evidence type="ECO:0000313" key="3">
    <source>
        <dbReference type="EMBL" id="ANN72666.1"/>
    </source>
</evidence>
<dbReference type="Proteomes" id="UP000092213">
    <property type="component" value="Chromosome"/>
</dbReference>
<dbReference type="AlphaFoldDB" id="A0A193FZP8"/>